<gene>
    <name evidence="1" type="ORF">DICVIV_12446</name>
</gene>
<sequence length="137" mass="15235">ASFLVSGSPSYHCFCAASKCCPVIPVISRIAPALLCKYLVHVRNFASNKQCSKRQVSDVNTTIARSDGVFDVPSCVESRTDDVTSRVRAVAREWRWAMVDPKSFAVIIPVDQDPKSISRERFVSLLEYCEEELGKCS</sequence>
<dbReference type="InterPro" id="IPR016181">
    <property type="entry name" value="Acyl_CoA_acyltransferase"/>
</dbReference>
<feature type="non-terminal residue" evidence="1">
    <location>
        <position position="1"/>
    </location>
</feature>
<evidence type="ECO:0000313" key="1">
    <source>
        <dbReference type="EMBL" id="KJH41587.1"/>
    </source>
</evidence>
<proteinExistence type="predicted"/>
<organism evidence="1 2">
    <name type="scientific">Dictyocaulus viviparus</name>
    <name type="common">Bovine lungworm</name>
    <dbReference type="NCBI Taxonomy" id="29172"/>
    <lineage>
        <taxon>Eukaryota</taxon>
        <taxon>Metazoa</taxon>
        <taxon>Ecdysozoa</taxon>
        <taxon>Nematoda</taxon>
        <taxon>Chromadorea</taxon>
        <taxon>Rhabditida</taxon>
        <taxon>Rhabditina</taxon>
        <taxon>Rhabditomorpha</taxon>
        <taxon>Strongyloidea</taxon>
        <taxon>Metastrongylidae</taxon>
        <taxon>Dictyocaulus</taxon>
    </lineage>
</organism>
<reference evidence="1 2" key="1">
    <citation type="submission" date="2013-11" db="EMBL/GenBank/DDBJ databases">
        <title>Draft genome of the bovine lungworm Dictyocaulus viviparus.</title>
        <authorList>
            <person name="Mitreva M."/>
        </authorList>
    </citation>
    <scope>NUCLEOTIDE SEQUENCE [LARGE SCALE GENOMIC DNA]</scope>
    <source>
        <strain evidence="1 2">HannoverDv2000</strain>
    </source>
</reference>
<protein>
    <submittedName>
        <fullName evidence="1">Uncharacterized protein</fullName>
    </submittedName>
</protein>
<dbReference type="AlphaFoldDB" id="A0A0D8XCT6"/>
<name>A0A0D8XCT6_DICVI</name>
<dbReference type="SUPFAM" id="SSF55729">
    <property type="entry name" value="Acyl-CoA N-acyltransferases (Nat)"/>
    <property type="match status" value="1"/>
</dbReference>
<dbReference type="STRING" id="29172.A0A0D8XCT6"/>
<accession>A0A0D8XCT6</accession>
<dbReference type="Gene3D" id="3.40.630.60">
    <property type="match status" value="1"/>
</dbReference>
<dbReference type="Proteomes" id="UP000053766">
    <property type="component" value="Unassembled WGS sequence"/>
</dbReference>
<reference evidence="2" key="2">
    <citation type="journal article" date="2016" name="Sci. Rep.">
        <title>Dictyocaulus viviparus genome, variome and transcriptome elucidate lungworm biology and support future intervention.</title>
        <authorList>
            <person name="McNulty S.N."/>
            <person name="Strube C."/>
            <person name="Rosa B.A."/>
            <person name="Martin J.C."/>
            <person name="Tyagi R."/>
            <person name="Choi Y.J."/>
            <person name="Wang Q."/>
            <person name="Hallsworth Pepin K."/>
            <person name="Zhang X."/>
            <person name="Ozersky P."/>
            <person name="Wilson R.K."/>
            <person name="Sternberg P.W."/>
            <person name="Gasser R.B."/>
            <person name="Mitreva M."/>
        </authorList>
    </citation>
    <scope>NUCLEOTIDE SEQUENCE [LARGE SCALE GENOMIC DNA]</scope>
    <source>
        <strain evidence="2">HannoverDv2000</strain>
    </source>
</reference>
<dbReference type="OrthoDB" id="5959761at2759"/>
<evidence type="ECO:0000313" key="2">
    <source>
        <dbReference type="Proteomes" id="UP000053766"/>
    </source>
</evidence>
<dbReference type="EMBL" id="KN716794">
    <property type="protein sequence ID" value="KJH41587.1"/>
    <property type="molecule type" value="Genomic_DNA"/>
</dbReference>
<dbReference type="InterPro" id="IPR038581">
    <property type="entry name" value="ODC_AZ_sf"/>
</dbReference>
<keyword evidence="2" id="KW-1185">Reference proteome</keyword>